<protein>
    <submittedName>
        <fullName evidence="6">MFS transporter</fullName>
    </submittedName>
</protein>
<feature type="transmembrane region" description="Helical" evidence="4">
    <location>
        <begin position="273"/>
        <end position="297"/>
    </location>
</feature>
<feature type="transmembrane region" description="Helical" evidence="4">
    <location>
        <begin position="172"/>
        <end position="196"/>
    </location>
</feature>
<dbReference type="Pfam" id="PF07690">
    <property type="entry name" value="MFS_1"/>
    <property type="match status" value="1"/>
</dbReference>
<gene>
    <name evidence="6" type="ORF">E9531_10935</name>
</gene>
<reference evidence="6 7" key="1">
    <citation type="journal article" date="2015" name="Antonie Van Leeuwenhoek">
        <title>Lampropedia puyangensis sp. nov., isolated from symptomatic bark of Populus ? euramericana canker and emended description of Lampropedia hyalina (Ehrenberg 1832) Lee et al. 2004.</title>
        <authorList>
            <person name="Li Y."/>
            <person name="Wang T."/>
            <person name="Piao C.G."/>
            <person name="Wang L.F."/>
            <person name="Tian G.Z."/>
            <person name="Zhu T.H."/>
            <person name="Guo M.W."/>
        </authorList>
    </citation>
    <scope>NUCLEOTIDE SEQUENCE [LARGE SCALE GENOMIC DNA]</scope>
    <source>
        <strain evidence="6 7">2-bin</strain>
    </source>
</reference>
<dbReference type="Gene3D" id="1.20.1250.20">
    <property type="entry name" value="MFS general substrate transporter like domains"/>
    <property type="match status" value="1"/>
</dbReference>
<feature type="domain" description="Major facilitator superfamily (MFS) profile" evidence="5">
    <location>
        <begin position="18"/>
        <end position="417"/>
    </location>
</feature>
<dbReference type="OrthoDB" id="146345at2"/>
<keyword evidence="1 4" id="KW-0812">Transmembrane</keyword>
<dbReference type="InterPro" id="IPR036259">
    <property type="entry name" value="MFS_trans_sf"/>
</dbReference>
<dbReference type="EMBL" id="STFG01000011">
    <property type="protein sequence ID" value="THU00273.1"/>
    <property type="molecule type" value="Genomic_DNA"/>
</dbReference>
<feature type="transmembrane region" description="Helical" evidence="4">
    <location>
        <begin position="394"/>
        <end position="413"/>
    </location>
</feature>
<feature type="transmembrane region" description="Helical" evidence="4">
    <location>
        <begin position="111"/>
        <end position="134"/>
    </location>
</feature>
<feature type="transmembrane region" description="Helical" evidence="4">
    <location>
        <begin position="87"/>
        <end position="105"/>
    </location>
</feature>
<dbReference type="PANTHER" id="PTHR11360:SF284">
    <property type="entry name" value="EG:103B4.3 PROTEIN-RELATED"/>
    <property type="match status" value="1"/>
</dbReference>
<dbReference type="PROSITE" id="PS50850">
    <property type="entry name" value="MFS"/>
    <property type="match status" value="1"/>
</dbReference>
<dbReference type="PANTHER" id="PTHR11360">
    <property type="entry name" value="MONOCARBOXYLATE TRANSPORTER"/>
    <property type="match status" value="1"/>
</dbReference>
<dbReference type="GO" id="GO:0022857">
    <property type="term" value="F:transmembrane transporter activity"/>
    <property type="evidence" value="ECO:0007669"/>
    <property type="project" value="InterPro"/>
</dbReference>
<proteinExistence type="predicted"/>
<evidence type="ECO:0000259" key="5">
    <source>
        <dbReference type="PROSITE" id="PS50850"/>
    </source>
</evidence>
<evidence type="ECO:0000256" key="2">
    <source>
        <dbReference type="ARBA" id="ARBA00022989"/>
    </source>
</evidence>
<dbReference type="CDD" id="cd17355">
    <property type="entry name" value="MFS_YcxA_like"/>
    <property type="match status" value="1"/>
</dbReference>
<evidence type="ECO:0000256" key="1">
    <source>
        <dbReference type="ARBA" id="ARBA00022692"/>
    </source>
</evidence>
<dbReference type="SUPFAM" id="SSF103473">
    <property type="entry name" value="MFS general substrate transporter"/>
    <property type="match status" value="1"/>
</dbReference>
<feature type="transmembrane region" description="Helical" evidence="4">
    <location>
        <begin position="17"/>
        <end position="35"/>
    </location>
</feature>
<dbReference type="InterPro" id="IPR020846">
    <property type="entry name" value="MFS_dom"/>
</dbReference>
<evidence type="ECO:0000313" key="6">
    <source>
        <dbReference type="EMBL" id="THU00273.1"/>
    </source>
</evidence>
<feature type="transmembrane region" description="Helical" evidence="4">
    <location>
        <begin position="241"/>
        <end position="261"/>
    </location>
</feature>
<dbReference type="InterPro" id="IPR011701">
    <property type="entry name" value="MFS"/>
</dbReference>
<keyword evidence="2 4" id="KW-1133">Transmembrane helix</keyword>
<sequence length="431" mass="45170">MTSTPLPLDDGSEQRNAWLWVVLAAASVFALTMGVRQTMGLFMSPLNTSTGLGVANISLAFAFGQLWWGLTQPFAGAVTDRIGAGRVLALGLFLVALGTVLTPYMQSTFGLIVAIGILAAGGAGMAGPAVLMAVTTRMVPVQRRGVASGVVNAGGSFGQFVMAPLAAGLTAWLGWLLSMQTLGLMVLLALPAAWLLRNRIPKNQNDRKIGHNADSMAGPGIERMPLKAVLRQAWALPSYRYLCLGFLVCGFHVAFLATHLPGVVAACGLPPSVAAWSLGLIGLFNIVGSVAMGWAVGRWRMKSLLSLVYATRAIAVVLFVLAPKTAGVMLVFAAVMGVTFLSTVPPTAGLVAKFFGPQNMAMLFGVVMLAHQVGGFMGAWLGGQVWEMTGSYDWVWMIDIVLALGAALVHLPIRESALAVVNPLPDGARAG</sequence>
<dbReference type="Proteomes" id="UP000308917">
    <property type="component" value="Unassembled WGS sequence"/>
</dbReference>
<dbReference type="RefSeq" id="WP_136573797.1">
    <property type="nucleotide sequence ID" value="NZ_STFG01000011.1"/>
</dbReference>
<dbReference type="AlphaFoldDB" id="A0A4S8EZA4"/>
<evidence type="ECO:0000256" key="4">
    <source>
        <dbReference type="SAM" id="Phobius"/>
    </source>
</evidence>
<feature type="transmembrane region" description="Helical" evidence="4">
    <location>
        <begin position="363"/>
        <end position="382"/>
    </location>
</feature>
<keyword evidence="7" id="KW-1185">Reference proteome</keyword>
<keyword evidence="3 4" id="KW-0472">Membrane</keyword>
<evidence type="ECO:0000313" key="7">
    <source>
        <dbReference type="Proteomes" id="UP000308917"/>
    </source>
</evidence>
<comment type="caution">
    <text evidence="6">The sequence shown here is derived from an EMBL/GenBank/DDBJ whole genome shotgun (WGS) entry which is preliminary data.</text>
</comment>
<accession>A0A4S8EZA4</accession>
<organism evidence="6 7">
    <name type="scientific">Lampropedia puyangensis</name>
    <dbReference type="NCBI Taxonomy" id="1330072"/>
    <lineage>
        <taxon>Bacteria</taxon>
        <taxon>Pseudomonadati</taxon>
        <taxon>Pseudomonadota</taxon>
        <taxon>Betaproteobacteria</taxon>
        <taxon>Burkholderiales</taxon>
        <taxon>Comamonadaceae</taxon>
        <taxon>Lampropedia</taxon>
    </lineage>
</organism>
<feature type="transmembrane region" description="Helical" evidence="4">
    <location>
        <begin position="146"/>
        <end position="166"/>
    </location>
</feature>
<evidence type="ECO:0000256" key="3">
    <source>
        <dbReference type="ARBA" id="ARBA00023136"/>
    </source>
</evidence>
<name>A0A4S8EZA4_9BURK</name>
<dbReference type="InterPro" id="IPR050327">
    <property type="entry name" value="Proton-linked_MCT"/>
</dbReference>